<evidence type="ECO:0000313" key="10">
    <source>
        <dbReference type="Proteomes" id="UP000769157"/>
    </source>
</evidence>
<name>A0A9P8P6Y5_9ASCO</name>
<dbReference type="InterPro" id="IPR050925">
    <property type="entry name" value="Rhomboid_protease_S54"/>
</dbReference>
<comment type="caution">
    <text evidence="9">The sequence shown here is derived from an EMBL/GenBank/DDBJ whole genome shotgun (WGS) entry which is preliminary data.</text>
</comment>
<dbReference type="PANTHER" id="PTHR43731:SF14">
    <property type="entry name" value="PRESENILIN-ASSOCIATED RHOMBOID-LIKE PROTEIN, MITOCHONDRIAL"/>
    <property type="match status" value="1"/>
</dbReference>
<feature type="transmembrane region" description="Helical" evidence="7">
    <location>
        <begin position="12"/>
        <end position="35"/>
    </location>
</feature>
<dbReference type="GO" id="GO:0006465">
    <property type="term" value="P:signal peptide processing"/>
    <property type="evidence" value="ECO:0007669"/>
    <property type="project" value="TreeGrafter"/>
</dbReference>
<dbReference type="InterPro" id="IPR035952">
    <property type="entry name" value="Rhomboid-like_sf"/>
</dbReference>
<keyword evidence="5 7" id="KW-1133">Transmembrane helix</keyword>
<dbReference type="GeneID" id="70235927"/>
<feature type="transmembrane region" description="Helical" evidence="7">
    <location>
        <begin position="213"/>
        <end position="232"/>
    </location>
</feature>
<evidence type="ECO:0000256" key="3">
    <source>
        <dbReference type="ARBA" id="ARBA00022692"/>
    </source>
</evidence>
<dbReference type="GO" id="GO:0004252">
    <property type="term" value="F:serine-type endopeptidase activity"/>
    <property type="evidence" value="ECO:0007669"/>
    <property type="project" value="InterPro"/>
</dbReference>
<evidence type="ECO:0000256" key="5">
    <source>
        <dbReference type="ARBA" id="ARBA00022989"/>
    </source>
</evidence>
<keyword evidence="10" id="KW-1185">Reference proteome</keyword>
<evidence type="ECO:0000256" key="1">
    <source>
        <dbReference type="ARBA" id="ARBA00004141"/>
    </source>
</evidence>
<dbReference type="SUPFAM" id="SSF144091">
    <property type="entry name" value="Rhomboid-like"/>
    <property type="match status" value="1"/>
</dbReference>
<dbReference type="Proteomes" id="UP000769157">
    <property type="component" value="Unassembled WGS sequence"/>
</dbReference>
<evidence type="ECO:0000256" key="6">
    <source>
        <dbReference type="ARBA" id="ARBA00023136"/>
    </source>
</evidence>
<dbReference type="Gene3D" id="1.20.1540.10">
    <property type="entry name" value="Rhomboid-like"/>
    <property type="match status" value="1"/>
</dbReference>
<feature type="transmembrane region" description="Helical" evidence="7">
    <location>
        <begin position="157"/>
        <end position="178"/>
    </location>
</feature>
<reference evidence="9" key="1">
    <citation type="journal article" date="2021" name="Open Biol.">
        <title>Shared evolutionary footprints suggest mitochondrial oxidative damage underlies multiple complex I losses in fungi.</title>
        <authorList>
            <person name="Schikora-Tamarit M.A."/>
            <person name="Marcet-Houben M."/>
            <person name="Nosek J."/>
            <person name="Gabaldon T."/>
        </authorList>
    </citation>
    <scope>NUCLEOTIDE SEQUENCE</scope>
    <source>
        <strain evidence="9">CBS6075</strain>
    </source>
</reference>
<comment type="subcellular location">
    <subcellularLocation>
        <location evidence="1">Membrane</location>
        <topology evidence="1">Multi-pass membrane protein</topology>
    </subcellularLocation>
</comment>
<dbReference type="OrthoDB" id="10260614at2759"/>
<evidence type="ECO:0000256" key="4">
    <source>
        <dbReference type="ARBA" id="ARBA00022801"/>
    </source>
</evidence>
<dbReference type="PANTHER" id="PTHR43731">
    <property type="entry name" value="RHOMBOID PROTEASE"/>
    <property type="match status" value="1"/>
</dbReference>
<evidence type="ECO:0000256" key="2">
    <source>
        <dbReference type="ARBA" id="ARBA00009045"/>
    </source>
</evidence>
<reference evidence="9" key="2">
    <citation type="submission" date="2021-01" db="EMBL/GenBank/DDBJ databases">
        <authorList>
            <person name="Schikora-Tamarit M.A."/>
        </authorList>
    </citation>
    <scope>NUCLEOTIDE SEQUENCE</scope>
    <source>
        <strain evidence="9">CBS6075</strain>
    </source>
</reference>
<gene>
    <name evidence="9" type="ORF">OGAPHI_003962</name>
</gene>
<keyword evidence="6 7" id="KW-0472">Membrane</keyword>
<dbReference type="RefSeq" id="XP_046060978.1">
    <property type="nucleotide sequence ID" value="XM_046204989.1"/>
</dbReference>
<dbReference type="GO" id="GO:0016020">
    <property type="term" value="C:membrane"/>
    <property type="evidence" value="ECO:0007669"/>
    <property type="project" value="UniProtKB-SubCell"/>
</dbReference>
<accession>A0A9P8P6Y5</accession>
<keyword evidence="3 7" id="KW-0812">Transmembrane</keyword>
<feature type="transmembrane region" description="Helical" evidence="7">
    <location>
        <begin position="185"/>
        <end position="207"/>
    </location>
</feature>
<protein>
    <recommendedName>
        <fullName evidence="8">Peptidase S54 rhomboid domain-containing protein</fullName>
    </recommendedName>
</protein>
<dbReference type="PROSITE" id="PS51257">
    <property type="entry name" value="PROKAR_LIPOPROTEIN"/>
    <property type="match status" value="1"/>
</dbReference>
<dbReference type="Pfam" id="PF01694">
    <property type="entry name" value="Rhomboid"/>
    <property type="match status" value="1"/>
</dbReference>
<evidence type="ECO:0000256" key="7">
    <source>
        <dbReference type="SAM" id="Phobius"/>
    </source>
</evidence>
<proteinExistence type="inferred from homology"/>
<dbReference type="FunFam" id="1.20.1540.10:FF:000012">
    <property type="entry name" value="Rhomboid family protein"/>
    <property type="match status" value="1"/>
</dbReference>
<keyword evidence="4" id="KW-0378">Hydrolase</keyword>
<dbReference type="EMBL" id="JAEUBE010000295">
    <property type="protein sequence ID" value="KAH3665774.1"/>
    <property type="molecule type" value="Genomic_DNA"/>
</dbReference>
<feature type="transmembrane region" description="Helical" evidence="7">
    <location>
        <begin position="114"/>
        <end position="137"/>
    </location>
</feature>
<sequence length="242" mass="26816">MRRMGNPRISNSVYKALVFTLGFSVGCYFATPYLFTYTPLSYFKRHPQQLLFGLIGVNVGVFLLWRARTVGLRTMNVLNKYFLLERGPSRTTQWSLLWSGFSHENFTHLLMNMFCLYSFGSTMIQVLGVVNFTSLYLISGVGASFASILFSAATGSFGLSLGASGAISAVFAAFATIFPKAGIAFFFLPIPGGAQMALLAFTVYNALGCVYKWGGLDYAAHLGGTFLGYLYAKKLQRERRYR</sequence>
<dbReference type="AlphaFoldDB" id="A0A9P8P6Y5"/>
<evidence type="ECO:0000313" key="9">
    <source>
        <dbReference type="EMBL" id="KAH3665774.1"/>
    </source>
</evidence>
<evidence type="ECO:0000259" key="8">
    <source>
        <dbReference type="Pfam" id="PF01694"/>
    </source>
</evidence>
<organism evidence="9 10">
    <name type="scientific">Ogataea philodendri</name>
    <dbReference type="NCBI Taxonomy" id="1378263"/>
    <lineage>
        <taxon>Eukaryota</taxon>
        <taxon>Fungi</taxon>
        <taxon>Dikarya</taxon>
        <taxon>Ascomycota</taxon>
        <taxon>Saccharomycotina</taxon>
        <taxon>Pichiomycetes</taxon>
        <taxon>Pichiales</taxon>
        <taxon>Pichiaceae</taxon>
        <taxon>Ogataea</taxon>
    </lineage>
</organism>
<comment type="similarity">
    <text evidence="2">Belongs to the peptidase S54 family.</text>
</comment>
<feature type="domain" description="Peptidase S54 rhomboid" evidence="8">
    <location>
        <begin position="93"/>
        <end position="234"/>
    </location>
</feature>
<dbReference type="InterPro" id="IPR022764">
    <property type="entry name" value="Peptidase_S54_rhomboid_dom"/>
</dbReference>
<feature type="transmembrane region" description="Helical" evidence="7">
    <location>
        <begin position="47"/>
        <end position="65"/>
    </location>
</feature>